<dbReference type="PANTHER" id="PTHR48098:SF6">
    <property type="entry name" value="FERRI-BACILLIBACTIN ESTERASE BESA"/>
    <property type="match status" value="1"/>
</dbReference>
<dbReference type="Proteomes" id="UP000663281">
    <property type="component" value="Chromosome"/>
</dbReference>
<dbReference type="InterPro" id="IPR029058">
    <property type="entry name" value="AB_hydrolase_fold"/>
</dbReference>
<protein>
    <submittedName>
        <fullName evidence="1">Esterase</fullName>
    </submittedName>
</protein>
<dbReference type="AlphaFoldDB" id="A0A974XK24"/>
<accession>A0A974XK24</accession>
<dbReference type="RefSeq" id="WP_207324879.1">
    <property type="nucleotide sequence ID" value="NZ_CP071504.1"/>
</dbReference>
<dbReference type="PANTHER" id="PTHR48098">
    <property type="entry name" value="ENTEROCHELIN ESTERASE-RELATED"/>
    <property type="match status" value="1"/>
</dbReference>
<dbReference type="SUPFAM" id="SSF53474">
    <property type="entry name" value="alpha/beta-Hydrolases"/>
    <property type="match status" value="1"/>
</dbReference>
<gene>
    <name evidence="1" type="ORF">JYB88_16930</name>
</gene>
<evidence type="ECO:0000313" key="2">
    <source>
        <dbReference type="Proteomes" id="UP000663281"/>
    </source>
</evidence>
<dbReference type="Pfam" id="PF00756">
    <property type="entry name" value="Esterase"/>
    <property type="match status" value="1"/>
</dbReference>
<organism evidence="1 2">
    <name type="scientific">Shewanella cyperi</name>
    <dbReference type="NCBI Taxonomy" id="2814292"/>
    <lineage>
        <taxon>Bacteria</taxon>
        <taxon>Pseudomonadati</taxon>
        <taxon>Pseudomonadota</taxon>
        <taxon>Gammaproteobacteria</taxon>
        <taxon>Alteromonadales</taxon>
        <taxon>Shewanellaceae</taxon>
        <taxon>Shewanella</taxon>
    </lineage>
</organism>
<keyword evidence="2" id="KW-1185">Reference proteome</keyword>
<reference evidence="1 2" key="1">
    <citation type="submission" date="2021-03" db="EMBL/GenBank/DDBJ databases">
        <title>Novel species identification of genus Shewanella.</title>
        <authorList>
            <person name="Liu G."/>
            <person name="Zhang Q."/>
        </authorList>
    </citation>
    <scope>NUCLEOTIDE SEQUENCE [LARGE SCALE GENOMIC DNA]</scope>
    <source>
        <strain evidence="1 2">FJAT-53726</strain>
    </source>
</reference>
<dbReference type="InterPro" id="IPR000801">
    <property type="entry name" value="Esterase-like"/>
</dbReference>
<sequence>MKHPMLTLILLLWIFSTNASPLIYAEQHTLHSEALATEKAYYVHLPEGYQESTRKYPVLFLLHGQWDTLPAVATLALLGDEIPQLILVGVQGSGADLLPGSDTQSQTPYSHFLNDELLPLISANYRTGSMRILSGHSNSGRFVMNEWLRDGQAFSAYYAFSPSMDDGQLSSKLSTLDDASISAKAPLTLTLANEGEHMQHPFEQITARLQAVQAQGFRSTHLSDQSHSSSRHASLMFALRGTFYGWQPSYETKTGPFPALEQHYRDFGARLGFDAEISQELLQKLSAYFAMQGTPEGDQNTALAIEHGIKRDTKNSEGFWEIADYLRANDNPKAAETIATSLCRTLPQQPRCSHYQGKAGGLRTSKKS</sequence>
<dbReference type="KEGG" id="scyp:JYB88_16930"/>
<dbReference type="Gene3D" id="3.40.50.1820">
    <property type="entry name" value="alpha/beta hydrolase"/>
    <property type="match status" value="1"/>
</dbReference>
<name>A0A974XK24_9GAMM</name>
<evidence type="ECO:0000313" key="1">
    <source>
        <dbReference type="EMBL" id="QSX29845.1"/>
    </source>
</evidence>
<dbReference type="EMBL" id="CP071504">
    <property type="protein sequence ID" value="QSX29845.1"/>
    <property type="molecule type" value="Genomic_DNA"/>
</dbReference>
<proteinExistence type="predicted"/>
<dbReference type="InterPro" id="IPR050583">
    <property type="entry name" value="Mycobacterial_A85_antigen"/>
</dbReference>